<dbReference type="Proteomes" id="UP000271125">
    <property type="component" value="Unassembled WGS sequence"/>
</dbReference>
<dbReference type="GO" id="GO:0004016">
    <property type="term" value="F:adenylate cyclase activity"/>
    <property type="evidence" value="ECO:0007669"/>
    <property type="project" value="UniProtKB-ARBA"/>
</dbReference>
<accession>A0A660SIS1</accession>
<dbReference type="Pfam" id="PF00211">
    <property type="entry name" value="Guanylate_cyc"/>
    <property type="match status" value="1"/>
</dbReference>
<dbReference type="SUPFAM" id="SSF55073">
    <property type="entry name" value="Nucleotide cyclase"/>
    <property type="match status" value="1"/>
</dbReference>
<dbReference type="PROSITE" id="PS50125">
    <property type="entry name" value="GUANYLATE_CYCLASE_2"/>
    <property type="match status" value="1"/>
</dbReference>
<proteinExistence type="predicted"/>
<dbReference type="Gene3D" id="3.30.70.1230">
    <property type="entry name" value="Nucleotide cyclase"/>
    <property type="match status" value="1"/>
</dbReference>
<evidence type="ECO:0000313" key="2">
    <source>
        <dbReference type="EMBL" id="RKX70709.1"/>
    </source>
</evidence>
<dbReference type="GO" id="GO:0006171">
    <property type="term" value="P:cAMP biosynthetic process"/>
    <property type="evidence" value="ECO:0007669"/>
    <property type="project" value="TreeGrafter"/>
</dbReference>
<dbReference type="InterPro" id="IPR050697">
    <property type="entry name" value="Adenylyl/Guanylyl_Cyclase_3/4"/>
</dbReference>
<dbReference type="PANTHER" id="PTHR43081:SF1">
    <property type="entry name" value="ADENYLATE CYCLASE, TERMINAL-DIFFERENTIATION SPECIFIC"/>
    <property type="match status" value="1"/>
</dbReference>
<dbReference type="CDD" id="cd07302">
    <property type="entry name" value="CHD"/>
    <property type="match status" value="1"/>
</dbReference>
<gene>
    <name evidence="2" type="ORF">DRP43_03135</name>
</gene>
<dbReference type="SMART" id="SM00044">
    <property type="entry name" value="CYCc"/>
    <property type="match status" value="1"/>
</dbReference>
<reference evidence="2 3" key="1">
    <citation type="submission" date="2018-06" db="EMBL/GenBank/DDBJ databases">
        <title>Extensive metabolic versatility and redundancy in microbially diverse, dynamic hydrothermal sediments.</title>
        <authorList>
            <person name="Dombrowski N."/>
            <person name="Teske A."/>
            <person name="Baker B.J."/>
        </authorList>
    </citation>
    <scope>NUCLEOTIDE SEQUENCE [LARGE SCALE GENOMIC DNA]</scope>
    <source>
        <strain evidence="2">B10_G13</strain>
    </source>
</reference>
<evidence type="ECO:0000313" key="3">
    <source>
        <dbReference type="Proteomes" id="UP000271125"/>
    </source>
</evidence>
<comment type="caution">
    <text evidence="2">The sequence shown here is derived from an EMBL/GenBank/DDBJ whole genome shotgun (WGS) entry which is preliminary data.</text>
</comment>
<dbReference type="InterPro" id="IPR001054">
    <property type="entry name" value="A/G_cyclase"/>
</dbReference>
<dbReference type="PANTHER" id="PTHR43081">
    <property type="entry name" value="ADENYLATE CYCLASE, TERMINAL-DIFFERENTIATION SPECIFIC-RELATED"/>
    <property type="match status" value="1"/>
</dbReference>
<dbReference type="AlphaFoldDB" id="A0A660SIS1"/>
<name>A0A660SIS1_UNCT6</name>
<sequence>VFTGLELRKERALIKHIFQHYVSEDVVNKLIISPDKLNLGGEVEELSVLFTDIEGFTTICEPLKPDIVTKLLNEYLTIVTDIIIENGGMIDKYEGDAVMAVFGAPIPLENHAYSAVKTGIKLFESQGIIDQLSKKYNVLNLRTRMGINTGEMLIGNMGTMKRLNYTVMGDSVNLASRLESINKFYHSYLIYSQSTENYIKNNVKSRFVDTIIVKGKTETVDIYQPMNIQNNFDEELLLRYHNSIELYRNRKFKEALKEFEIIFDKTDDYITLIYISRCKGYIDKNPGNDWEPVERFYTK</sequence>
<protein>
    <recommendedName>
        <fullName evidence="1">Guanylate cyclase domain-containing protein</fullName>
    </recommendedName>
</protein>
<dbReference type="GO" id="GO:0035556">
    <property type="term" value="P:intracellular signal transduction"/>
    <property type="evidence" value="ECO:0007669"/>
    <property type="project" value="InterPro"/>
</dbReference>
<organism evidence="2 3">
    <name type="scientific">candidate division TA06 bacterium</name>
    <dbReference type="NCBI Taxonomy" id="2250710"/>
    <lineage>
        <taxon>Bacteria</taxon>
        <taxon>Bacteria division TA06</taxon>
    </lineage>
</organism>
<evidence type="ECO:0000259" key="1">
    <source>
        <dbReference type="PROSITE" id="PS50125"/>
    </source>
</evidence>
<dbReference type="EMBL" id="QNBD01000123">
    <property type="protein sequence ID" value="RKX70709.1"/>
    <property type="molecule type" value="Genomic_DNA"/>
</dbReference>
<dbReference type="InterPro" id="IPR029787">
    <property type="entry name" value="Nucleotide_cyclase"/>
</dbReference>
<feature type="domain" description="Guanylate cyclase" evidence="1">
    <location>
        <begin position="47"/>
        <end position="179"/>
    </location>
</feature>
<feature type="non-terminal residue" evidence="2">
    <location>
        <position position="1"/>
    </location>
</feature>